<dbReference type="AlphaFoldDB" id="A0A0D7X0C2"/>
<dbReference type="PANTHER" id="PTHR45008:SF1">
    <property type="entry name" value="PTS SYSTEM GLUCOSE-SPECIFIC EIIA COMPONENT"/>
    <property type="match status" value="1"/>
</dbReference>
<keyword evidence="4" id="KW-0808">Transferase</keyword>
<dbReference type="SUPFAM" id="SSF51261">
    <property type="entry name" value="Duplicated hybrid motif"/>
    <property type="match status" value="1"/>
</dbReference>
<keyword evidence="9" id="KW-1185">Reference proteome</keyword>
<evidence type="ECO:0000256" key="6">
    <source>
        <dbReference type="ARBA" id="ARBA00022777"/>
    </source>
</evidence>
<organism evidence="8 9">
    <name type="scientific">Paenibacillus terrae</name>
    <dbReference type="NCBI Taxonomy" id="159743"/>
    <lineage>
        <taxon>Bacteria</taxon>
        <taxon>Bacillati</taxon>
        <taxon>Bacillota</taxon>
        <taxon>Bacilli</taxon>
        <taxon>Bacillales</taxon>
        <taxon>Paenibacillaceae</taxon>
        <taxon>Paenibacillus</taxon>
    </lineage>
</organism>
<feature type="domain" description="PTS EIIA type-1" evidence="7">
    <location>
        <begin position="34"/>
        <end position="139"/>
    </location>
</feature>
<sequence length="168" mass="18135">MFKWLKKKAAPRIEEFDMVAPIKGQVVSLEEVPDPAFSTKAMGEGIAIHPSEGRVTAPFTGKVAHVMEKSKHALIIEHECGVQVLIHVGINTVSLKGQGFNPHVQTGDNVKAGQLLMEFDLNAIQQDGLPVITPVIVPDGQEMISHVEILEGSSASPDAPVLRVYLKA</sequence>
<evidence type="ECO:0000256" key="1">
    <source>
        <dbReference type="ARBA" id="ARBA00004496"/>
    </source>
</evidence>
<evidence type="ECO:0000256" key="2">
    <source>
        <dbReference type="ARBA" id="ARBA00022448"/>
    </source>
</evidence>
<evidence type="ECO:0000259" key="7">
    <source>
        <dbReference type="PROSITE" id="PS51093"/>
    </source>
</evidence>
<protein>
    <submittedName>
        <fullName evidence="8">PTS glucose transporter subunit IIA</fullName>
    </submittedName>
</protein>
<dbReference type="InterPro" id="IPR050890">
    <property type="entry name" value="PTS_EIIA_component"/>
</dbReference>
<keyword evidence="5" id="KW-0598">Phosphotransferase system</keyword>
<dbReference type="OrthoDB" id="92465at2"/>
<keyword evidence="2" id="KW-0813">Transport</keyword>
<keyword evidence="6" id="KW-0418">Kinase</keyword>
<dbReference type="PROSITE" id="PS00371">
    <property type="entry name" value="PTS_EIIA_TYPE_1_HIS"/>
    <property type="match status" value="1"/>
</dbReference>
<accession>A0A0D7X0C2</accession>
<comment type="subcellular location">
    <subcellularLocation>
        <location evidence="1">Cytoplasm</location>
    </subcellularLocation>
</comment>
<dbReference type="InterPro" id="IPR011055">
    <property type="entry name" value="Dup_hybrid_motif"/>
</dbReference>
<dbReference type="PATRIC" id="fig|159743.3.peg.3277"/>
<evidence type="ECO:0000256" key="5">
    <source>
        <dbReference type="ARBA" id="ARBA00022683"/>
    </source>
</evidence>
<comment type="caution">
    <text evidence="8">The sequence shown here is derived from an EMBL/GenBank/DDBJ whole genome shotgun (WGS) entry which is preliminary data.</text>
</comment>
<dbReference type="NCBIfam" id="TIGR00830">
    <property type="entry name" value="PTBA"/>
    <property type="match status" value="1"/>
</dbReference>
<dbReference type="EMBL" id="JTHP01000028">
    <property type="protein sequence ID" value="KJD44850.1"/>
    <property type="molecule type" value="Genomic_DNA"/>
</dbReference>
<reference evidence="8 9" key="1">
    <citation type="submission" date="2014-11" db="EMBL/GenBank/DDBJ databases">
        <title>Draft Genome Sequences of Paenibacillus polymyxa NRRL B-30509 and Paenibacillus terrae NRRL B-30644, Strains from a Poultry Environment that Produce Tridecaptin A and Paenicidins.</title>
        <authorList>
            <person name="van Belkum M.J."/>
            <person name="Lohans C.T."/>
            <person name="Vederas J.C."/>
        </authorList>
    </citation>
    <scope>NUCLEOTIDE SEQUENCE [LARGE SCALE GENOMIC DNA]</scope>
    <source>
        <strain evidence="8 9">NRRL B-30644</strain>
    </source>
</reference>
<dbReference type="Pfam" id="PF00358">
    <property type="entry name" value="PTS_EIIA_1"/>
    <property type="match status" value="1"/>
</dbReference>
<keyword evidence="3 8" id="KW-0762">Sugar transport</keyword>
<dbReference type="GO" id="GO:0009401">
    <property type="term" value="P:phosphoenolpyruvate-dependent sugar phosphotransferase system"/>
    <property type="evidence" value="ECO:0007669"/>
    <property type="project" value="UniProtKB-KW"/>
</dbReference>
<dbReference type="PANTHER" id="PTHR45008">
    <property type="entry name" value="PTS SYSTEM GLUCOSE-SPECIFIC EIIA COMPONENT"/>
    <property type="match status" value="1"/>
</dbReference>
<dbReference type="RefSeq" id="WP_044646845.1">
    <property type="nucleotide sequence ID" value="NZ_JTHP01000028.1"/>
</dbReference>
<dbReference type="InterPro" id="IPR001127">
    <property type="entry name" value="PTS_EIIA_1_perm"/>
</dbReference>
<proteinExistence type="predicted"/>
<dbReference type="GO" id="GO:0016301">
    <property type="term" value="F:kinase activity"/>
    <property type="evidence" value="ECO:0007669"/>
    <property type="project" value="UniProtKB-KW"/>
</dbReference>
<evidence type="ECO:0000256" key="4">
    <source>
        <dbReference type="ARBA" id="ARBA00022679"/>
    </source>
</evidence>
<evidence type="ECO:0000313" key="9">
    <source>
        <dbReference type="Proteomes" id="UP000032534"/>
    </source>
</evidence>
<dbReference type="Proteomes" id="UP000032534">
    <property type="component" value="Unassembled WGS sequence"/>
</dbReference>
<name>A0A0D7X0C2_9BACL</name>
<dbReference type="Gene3D" id="2.70.70.10">
    <property type="entry name" value="Glucose Permease (Domain IIA)"/>
    <property type="match status" value="1"/>
</dbReference>
<gene>
    <name evidence="8" type="ORF">QD47_14710</name>
</gene>
<evidence type="ECO:0000313" key="8">
    <source>
        <dbReference type="EMBL" id="KJD44850.1"/>
    </source>
</evidence>
<dbReference type="FunFam" id="2.70.70.10:FF:000001">
    <property type="entry name" value="PTS system glucose-specific IIA component"/>
    <property type="match status" value="1"/>
</dbReference>
<evidence type="ECO:0000256" key="3">
    <source>
        <dbReference type="ARBA" id="ARBA00022597"/>
    </source>
</evidence>
<dbReference type="GO" id="GO:0005737">
    <property type="term" value="C:cytoplasm"/>
    <property type="evidence" value="ECO:0007669"/>
    <property type="project" value="UniProtKB-SubCell"/>
</dbReference>
<dbReference type="PROSITE" id="PS51093">
    <property type="entry name" value="PTS_EIIA_TYPE_1"/>
    <property type="match status" value="1"/>
</dbReference>